<keyword evidence="3" id="KW-1185">Reference proteome</keyword>
<reference evidence="2 3" key="1">
    <citation type="submission" date="2023-02" db="EMBL/GenBank/DDBJ databases">
        <title>LHISI_Scaffold_Assembly.</title>
        <authorList>
            <person name="Stuart O.P."/>
            <person name="Cleave R."/>
            <person name="Magrath M.J.L."/>
            <person name="Mikheyev A.S."/>
        </authorList>
    </citation>
    <scope>NUCLEOTIDE SEQUENCE [LARGE SCALE GENOMIC DNA]</scope>
    <source>
        <strain evidence="2">Daus_M_001</strain>
        <tissue evidence="2">Leg muscle</tissue>
    </source>
</reference>
<feature type="compositionally biased region" description="Polar residues" evidence="1">
    <location>
        <begin position="89"/>
        <end position="100"/>
    </location>
</feature>
<name>A0ABQ9IH85_9NEOP</name>
<evidence type="ECO:0000256" key="1">
    <source>
        <dbReference type="SAM" id="MobiDB-lite"/>
    </source>
</evidence>
<evidence type="ECO:0000313" key="2">
    <source>
        <dbReference type="EMBL" id="KAJ8896058.1"/>
    </source>
</evidence>
<comment type="caution">
    <text evidence="2">The sequence shown here is derived from an EMBL/GenBank/DDBJ whole genome shotgun (WGS) entry which is preliminary data.</text>
</comment>
<sequence>MSPGRRDNDAGPGRRGSVVSRVITEHLQHTQTENAAGGRQEQQKHEHAKRKFQDSERPYDIILQHDRSRKCIGPQSQMCINTEYDTDCSDQNQNTNTENSGIDEARPPERPLSHS</sequence>
<organism evidence="2 3">
    <name type="scientific">Dryococelus australis</name>
    <dbReference type="NCBI Taxonomy" id="614101"/>
    <lineage>
        <taxon>Eukaryota</taxon>
        <taxon>Metazoa</taxon>
        <taxon>Ecdysozoa</taxon>
        <taxon>Arthropoda</taxon>
        <taxon>Hexapoda</taxon>
        <taxon>Insecta</taxon>
        <taxon>Pterygota</taxon>
        <taxon>Neoptera</taxon>
        <taxon>Polyneoptera</taxon>
        <taxon>Phasmatodea</taxon>
        <taxon>Verophasmatodea</taxon>
        <taxon>Anareolatae</taxon>
        <taxon>Phasmatidae</taxon>
        <taxon>Eurycanthinae</taxon>
        <taxon>Dryococelus</taxon>
    </lineage>
</organism>
<proteinExistence type="predicted"/>
<gene>
    <name evidence="2" type="ORF">PR048_001399</name>
</gene>
<dbReference type="Proteomes" id="UP001159363">
    <property type="component" value="Chromosome 1"/>
</dbReference>
<feature type="compositionally biased region" description="Basic and acidic residues" evidence="1">
    <location>
        <begin position="41"/>
        <end position="58"/>
    </location>
</feature>
<dbReference type="EMBL" id="JARBHB010000001">
    <property type="protein sequence ID" value="KAJ8896058.1"/>
    <property type="molecule type" value="Genomic_DNA"/>
</dbReference>
<protein>
    <submittedName>
        <fullName evidence="2">Uncharacterized protein</fullName>
    </submittedName>
</protein>
<evidence type="ECO:0000313" key="3">
    <source>
        <dbReference type="Proteomes" id="UP001159363"/>
    </source>
</evidence>
<feature type="region of interest" description="Disordered" evidence="1">
    <location>
        <begin position="84"/>
        <end position="115"/>
    </location>
</feature>
<accession>A0ABQ9IH85</accession>
<feature type="compositionally biased region" description="Basic and acidic residues" evidence="1">
    <location>
        <begin position="103"/>
        <end position="115"/>
    </location>
</feature>
<feature type="region of interest" description="Disordered" evidence="1">
    <location>
        <begin position="1"/>
        <end position="58"/>
    </location>
</feature>